<keyword evidence="2" id="KW-0147">Chitin-binding</keyword>
<dbReference type="PROSITE" id="PS51910">
    <property type="entry name" value="GH18_2"/>
    <property type="match status" value="1"/>
</dbReference>
<evidence type="ECO:0000256" key="2">
    <source>
        <dbReference type="ARBA" id="ARBA00022669"/>
    </source>
</evidence>
<dbReference type="InterPro" id="IPR029070">
    <property type="entry name" value="Chitinase_insertion_sf"/>
</dbReference>
<evidence type="ECO:0000256" key="1">
    <source>
        <dbReference type="ARBA" id="ARBA00008682"/>
    </source>
</evidence>
<sequence>MKTQNLVLLVKEMRVAFGSKYEISLTLAPDYWYLRYFDAKSMESSVDFFGFMAYDLHGPWDINQKTIQPVVRGQADIREIGNDTLLLWFDELDASKINFGVALYGRGYTVANPSCNSVGCAFSGPSNPGVCTNSAGAMGLAEIQDLIKTKGLTPKGLGPINTTDGTCGNMNGNTVCGSWSTGSCCSSSGWCGTDAAYCGSGFGGKTTVINGKTTANGGTTSTRFDGSTTVIGGKTTVVGGITTSSPSTGAITTVIGGTTTVIGAGGLFTTVINGTTTIIGGTATSSGTSTNTEVPTSTNGHCTGPDCHDGKCTGILCARFGCSGKDCFDGLCTGTDCIPFGYLGPNCENGVCKGLGCLNGGCFGSDCEGGGGGSGGSGGSGHFFGLNCISLDCSGPDCGPGGICLGINCSQRSCNGLGCFSGTCAESFCTPFGGSTGGGGKAPDDGKDPEECSTSSKYETCTAKYIVTKSVYPDQDSTATSASTSTTCYTITACTGSATTYTTTTQTATTIENLCAPTSCGRACKAAERNRGVMPTAVPQLDSSGNIDMLFDLSNTTIAKRHIPDDGSGDWTDWYNDLREDANTIKINNNDMTGGTETSWVRVKWGNGPQNILVDHLTGCAVVIAVSRLGAFFAHIWESETLKKGQAEFDRDVIGPLKKFQRELGHQLRVPWSFDKVLHHVWFETGPQYPAKINEIKTILETYVNDGSVTVFAYTRTYNDEVIKTGSWGKAAIRFDPAQRRFPGNGLPRGSAFIKVYLQSHVAMTQFWPYLQIDIWRNNVNKKEAANIALQTPAGRVSDPCGDGKLVSSETVDAGSEITDVGTEAVAGDGGAGQPFSITWSDGKVLVDGCVFKGANYASDHNSGLIAGTLTCNKGIKIDYFRPVDNLAKNCKGASVNNCGKLGKDCDDYWQLLASCRI</sequence>
<keyword evidence="3" id="KW-0843">Virulence</keyword>
<dbReference type="OrthoDB" id="3796139at2759"/>
<dbReference type="InterPro" id="IPR001223">
    <property type="entry name" value="Glyco_hydro18_cat"/>
</dbReference>
<organism evidence="5 6">
    <name type="scientific">Pyrenophora tritici-repentis (strain Pt-1C-BFP)</name>
    <name type="common">Wheat tan spot fungus</name>
    <name type="synonym">Drechslera tritici-repentis</name>
    <dbReference type="NCBI Taxonomy" id="426418"/>
    <lineage>
        <taxon>Eukaryota</taxon>
        <taxon>Fungi</taxon>
        <taxon>Dikarya</taxon>
        <taxon>Ascomycota</taxon>
        <taxon>Pezizomycotina</taxon>
        <taxon>Dothideomycetes</taxon>
        <taxon>Pleosporomycetidae</taxon>
        <taxon>Pleosporales</taxon>
        <taxon>Pleosporineae</taxon>
        <taxon>Pleosporaceae</taxon>
        <taxon>Pyrenophora</taxon>
    </lineage>
</organism>
<dbReference type="Pfam" id="PF00704">
    <property type="entry name" value="Glyco_hydro_18"/>
    <property type="match status" value="1"/>
</dbReference>
<evidence type="ECO:0000313" key="6">
    <source>
        <dbReference type="Proteomes" id="UP000001471"/>
    </source>
</evidence>
<dbReference type="STRING" id="426418.B2VQJ6"/>
<dbReference type="GO" id="GO:0005975">
    <property type="term" value="P:carbohydrate metabolic process"/>
    <property type="evidence" value="ECO:0007669"/>
    <property type="project" value="InterPro"/>
</dbReference>
<dbReference type="HOGENOM" id="CLU_317378_0_0_1"/>
<comment type="similarity">
    <text evidence="1">Belongs to the glycosyl hydrolase 18 family. Chitinase class V subfamily.</text>
</comment>
<dbReference type="EMBL" id="DS231615">
    <property type="protein sequence ID" value="EDU39912.1"/>
    <property type="molecule type" value="Genomic_DNA"/>
</dbReference>
<dbReference type="InterPro" id="IPR017853">
    <property type="entry name" value="GH"/>
</dbReference>
<dbReference type="SUPFAM" id="SSF51445">
    <property type="entry name" value="(Trans)glycosidases"/>
    <property type="match status" value="1"/>
</dbReference>
<dbReference type="SUPFAM" id="SSF57016">
    <property type="entry name" value="Plant lectins/antimicrobial peptides"/>
    <property type="match status" value="1"/>
</dbReference>
<dbReference type="PANTHER" id="PTHR47700">
    <property type="entry name" value="V CHITINASE, PUTATIVE (AFU_ORTHOLOGUE AFUA_6G13720)-RELATED"/>
    <property type="match status" value="1"/>
</dbReference>
<dbReference type="GO" id="GO:0008061">
    <property type="term" value="F:chitin binding"/>
    <property type="evidence" value="ECO:0007669"/>
    <property type="project" value="UniProtKB-KW"/>
</dbReference>
<dbReference type="InterPro" id="IPR053214">
    <property type="entry name" value="LysM12-like"/>
</dbReference>
<protein>
    <submittedName>
        <fullName evidence="5">Chitinase</fullName>
    </submittedName>
</protein>
<evidence type="ECO:0000256" key="3">
    <source>
        <dbReference type="ARBA" id="ARBA00023026"/>
    </source>
</evidence>
<gene>
    <name evidence="5" type="ORF">PTRG_00474</name>
</gene>
<evidence type="ECO:0000259" key="4">
    <source>
        <dbReference type="PROSITE" id="PS51910"/>
    </source>
</evidence>
<feature type="domain" description="GH18" evidence="4">
    <location>
        <begin position="1"/>
        <end position="182"/>
    </location>
</feature>
<dbReference type="InParanoid" id="B2VQJ6"/>
<dbReference type="Gene3D" id="3.10.50.10">
    <property type="match status" value="1"/>
</dbReference>
<accession>B2VQJ6</accession>
<dbReference type="Proteomes" id="UP000001471">
    <property type="component" value="Unassembled WGS sequence"/>
</dbReference>
<name>B2VQJ6_PYRTR</name>
<dbReference type="PANTHER" id="PTHR47700:SF2">
    <property type="entry name" value="CHITINASE"/>
    <property type="match status" value="1"/>
</dbReference>
<dbReference type="AlphaFoldDB" id="B2VQJ6"/>
<dbReference type="InterPro" id="IPR036861">
    <property type="entry name" value="Endochitinase-like_sf"/>
</dbReference>
<proteinExistence type="inferred from homology"/>
<dbReference type="SUPFAM" id="SSF54556">
    <property type="entry name" value="Chitinase insertion domain"/>
    <property type="match status" value="1"/>
</dbReference>
<dbReference type="eggNOG" id="KOG2806">
    <property type="taxonomic scope" value="Eukaryota"/>
</dbReference>
<dbReference type="Gene3D" id="3.20.20.80">
    <property type="entry name" value="Glycosidases"/>
    <property type="match status" value="1"/>
</dbReference>
<reference evidence="6" key="1">
    <citation type="journal article" date="2013" name="G3 (Bethesda)">
        <title>Comparative genomics of a plant-pathogenic fungus, Pyrenophora tritici-repentis, reveals transduplication and the impact of repeat elements on pathogenicity and population divergence.</title>
        <authorList>
            <person name="Manning V.A."/>
            <person name="Pandelova I."/>
            <person name="Dhillon B."/>
            <person name="Wilhelm L.J."/>
            <person name="Goodwin S.B."/>
            <person name="Berlin A.M."/>
            <person name="Figueroa M."/>
            <person name="Freitag M."/>
            <person name="Hane J.K."/>
            <person name="Henrissat B."/>
            <person name="Holman W.H."/>
            <person name="Kodira C.D."/>
            <person name="Martin J."/>
            <person name="Oliver R.P."/>
            <person name="Robbertse B."/>
            <person name="Schackwitz W."/>
            <person name="Schwartz D.C."/>
            <person name="Spatafora J.W."/>
            <person name="Turgeon B.G."/>
            <person name="Yandava C."/>
            <person name="Young S."/>
            <person name="Zhou S."/>
            <person name="Zeng Q."/>
            <person name="Grigoriev I.V."/>
            <person name="Ma L.-J."/>
            <person name="Ciuffetti L.M."/>
        </authorList>
    </citation>
    <scope>NUCLEOTIDE SEQUENCE [LARGE SCALE GENOMIC DNA]</scope>
    <source>
        <strain evidence="6">Pt-1C-BFP</strain>
    </source>
</reference>
<evidence type="ECO:0000313" key="5">
    <source>
        <dbReference type="EMBL" id="EDU39912.1"/>
    </source>
</evidence>